<sequence length="351" mass="39096">MADAFNRNDPEYQTDEKWFALVEEEDRVLVGAVPPATGPGTTPPDLPSGFMDDGDHPTLQPPQQPTMTIEPETVPPAPTRQKLYELSRIYKHPLLKVEFNIEAFVCGQLDPDLPRRAPWVIKLEDPGTRTFLFLFNSAHSVFRSVTMTPIDGLLAELALKMFDFLRDTSPDSANFASILADLRAEYATDTKLDSKAIISAADAALRDIALSIVDLTGTEAPRRLFDTLSADVQDTIRRKVASRGVTNIQSVVNAGEFLAYADASHIKLFVHDHPNLFFDGRFWAQPYAGIDFGNEKVNEEARAKVTERYDAYLADAVWLSTQSPRDLDRCDREELIRATLSVGLLSPDGNR</sequence>
<evidence type="ECO:0000313" key="3">
    <source>
        <dbReference type="Proteomes" id="UP000045285"/>
    </source>
</evidence>
<accession>A0A090E3V4</accession>
<feature type="region of interest" description="Disordered" evidence="1">
    <location>
        <begin position="32"/>
        <end position="76"/>
    </location>
</feature>
<name>A0A090E3V4_MESPL</name>
<dbReference type="Proteomes" id="UP000045285">
    <property type="component" value="Unassembled WGS sequence"/>
</dbReference>
<dbReference type="EMBL" id="CCMZ01000032">
    <property type="protein sequence ID" value="CDX21518.1"/>
    <property type="molecule type" value="Genomic_DNA"/>
</dbReference>
<proteinExistence type="predicted"/>
<evidence type="ECO:0000313" key="2">
    <source>
        <dbReference type="EMBL" id="CDX21518.1"/>
    </source>
</evidence>
<protein>
    <submittedName>
        <fullName evidence="2">Uncharacterized protein</fullName>
    </submittedName>
</protein>
<dbReference type="AlphaFoldDB" id="A0A090E3V4"/>
<keyword evidence="3" id="KW-1185">Reference proteome</keyword>
<evidence type="ECO:0000256" key="1">
    <source>
        <dbReference type="SAM" id="MobiDB-lite"/>
    </source>
</evidence>
<reference evidence="3" key="1">
    <citation type="submission" date="2014-08" db="EMBL/GenBank/DDBJ databases">
        <authorList>
            <person name="Moulin L."/>
        </authorList>
    </citation>
    <scope>NUCLEOTIDE SEQUENCE [LARGE SCALE GENOMIC DNA]</scope>
</reference>
<gene>
    <name evidence="2" type="ORF">MPL3356_380010</name>
</gene>
<organism evidence="2 3">
    <name type="scientific">Mesorhizobium plurifarium</name>
    <dbReference type="NCBI Taxonomy" id="69974"/>
    <lineage>
        <taxon>Bacteria</taxon>
        <taxon>Pseudomonadati</taxon>
        <taxon>Pseudomonadota</taxon>
        <taxon>Alphaproteobacteria</taxon>
        <taxon>Hyphomicrobiales</taxon>
        <taxon>Phyllobacteriaceae</taxon>
        <taxon>Mesorhizobium</taxon>
    </lineage>
</organism>